<dbReference type="SUPFAM" id="SSF56420">
    <property type="entry name" value="Peptide deformylase"/>
    <property type="match status" value="1"/>
</dbReference>
<keyword evidence="8" id="KW-0934">Plastid</keyword>
<geneLocation type="plastid" evidence="8"/>
<dbReference type="CDD" id="cd00487">
    <property type="entry name" value="Pep_deformylase"/>
    <property type="match status" value="1"/>
</dbReference>
<dbReference type="PANTHER" id="PTHR10458">
    <property type="entry name" value="PEPTIDE DEFORMYLASE"/>
    <property type="match status" value="1"/>
</dbReference>
<comment type="similarity">
    <text evidence="1 7">Belongs to the polypeptide deformylase family.</text>
</comment>
<accession>A0A1L5YCI0</accession>
<protein>
    <recommendedName>
        <fullName evidence="2 7">Peptide deformylase</fullName>
        <ecNumber evidence="2 7">3.5.1.88</ecNumber>
    </recommendedName>
</protein>
<evidence type="ECO:0000256" key="6">
    <source>
        <dbReference type="ARBA" id="ARBA00023004"/>
    </source>
</evidence>
<dbReference type="PRINTS" id="PR01576">
    <property type="entry name" value="PDEFORMYLASE"/>
</dbReference>
<reference evidence="8" key="1">
    <citation type="journal article" date="2017" name="Protist">
        <title>Diversity of the Photosynthetic Paulinella Species, with the Description of Paulinella micropora sp. nov. and the Chromatophore Genome Sequence for strain KR01.</title>
        <authorList>
            <person name="Lhee D."/>
            <person name="Yang E.C."/>
            <person name="Kim J.I."/>
            <person name="Nakayama T."/>
            <person name="Zuccarello G."/>
            <person name="Andersen R.A."/>
            <person name="Yoon H.S."/>
        </authorList>
    </citation>
    <scope>NUCLEOTIDE SEQUENCE</scope>
    <source>
        <strain evidence="8">KR01</strain>
    </source>
</reference>
<dbReference type="PANTHER" id="PTHR10458:SF22">
    <property type="entry name" value="PEPTIDE DEFORMYLASE"/>
    <property type="match status" value="1"/>
</dbReference>
<dbReference type="Gene3D" id="3.90.45.10">
    <property type="entry name" value="Peptide deformylase"/>
    <property type="match status" value="1"/>
</dbReference>
<dbReference type="GO" id="GO:0046872">
    <property type="term" value="F:metal ion binding"/>
    <property type="evidence" value="ECO:0007669"/>
    <property type="project" value="UniProtKB-KW"/>
</dbReference>
<dbReference type="GO" id="GO:0006412">
    <property type="term" value="P:translation"/>
    <property type="evidence" value="ECO:0007669"/>
    <property type="project" value="UniProtKB-KW"/>
</dbReference>
<dbReference type="InterPro" id="IPR023635">
    <property type="entry name" value="Peptide_deformylase"/>
</dbReference>
<organism evidence="8">
    <name type="scientific">Paulinella micropora</name>
    <dbReference type="NCBI Taxonomy" id="1928728"/>
    <lineage>
        <taxon>Eukaryota</taxon>
        <taxon>Sar</taxon>
        <taxon>Rhizaria</taxon>
        <taxon>Cercozoa</taxon>
        <taxon>Imbricatea</taxon>
        <taxon>Silicofilosea</taxon>
        <taxon>Euglyphida</taxon>
        <taxon>Paulinellidae</taxon>
        <taxon>Paulinella</taxon>
    </lineage>
</organism>
<dbReference type="InterPro" id="IPR036821">
    <property type="entry name" value="Peptide_deformylase_sf"/>
</dbReference>
<dbReference type="GO" id="GO:0042586">
    <property type="term" value="F:peptide deformylase activity"/>
    <property type="evidence" value="ECO:0007669"/>
    <property type="project" value="UniProtKB-EC"/>
</dbReference>
<dbReference type="NCBIfam" id="NF001159">
    <property type="entry name" value="PRK00150.1-3"/>
    <property type="match status" value="1"/>
</dbReference>
<dbReference type="FunFam" id="3.90.45.10:FF:000005">
    <property type="entry name" value="Peptide deformylase"/>
    <property type="match status" value="1"/>
</dbReference>
<comment type="function">
    <text evidence="7">Removes the formyl group from the N-terminal Met of newly synthesized proteins.</text>
</comment>
<proteinExistence type="inferred from homology"/>
<evidence type="ECO:0000256" key="1">
    <source>
        <dbReference type="ARBA" id="ARBA00010759"/>
    </source>
</evidence>
<dbReference type="EMBL" id="KX897545">
    <property type="protein sequence ID" value="APP88407.1"/>
    <property type="molecule type" value="Genomic_DNA"/>
</dbReference>
<dbReference type="Pfam" id="PF01327">
    <property type="entry name" value="Pep_deformylase"/>
    <property type="match status" value="1"/>
</dbReference>
<evidence type="ECO:0000256" key="5">
    <source>
        <dbReference type="ARBA" id="ARBA00022917"/>
    </source>
</evidence>
<keyword evidence="5 7" id="KW-0648">Protein biosynthesis</keyword>
<evidence type="ECO:0000256" key="4">
    <source>
        <dbReference type="ARBA" id="ARBA00022801"/>
    </source>
</evidence>
<dbReference type="PIRSF" id="PIRSF004749">
    <property type="entry name" value="Pep_def"/>
    <property type="match status" value="1"/>
</dbReference>
<dbReference type="NCBIfam" id="TIGR00079">
    <property type="entry name" value="pept_deformyl"/>
    <property type="match status" value="1"/>
</dbReference>
<keyword evidence="3 7" id="KW-0479">Metal-binding</keyword>
<evidence type="ECO:0000313" key="8">
    <source>
        <dbReference type="EMBL" id="APP88407.1"/>
    </source>
</evidence>
<sequence>MLTLTSNFACLAVTAEQKNDPVMISKRVYEEPTFKIHTLGSQELRTSSKRITKFNQDTKLLARYMLQSMYTAKGIGLAAPQVGIDKQLIVIDLDFENSATPPIVLINPEIVTNSISVNTYEEGCLSIPGVYLDVVRSSIIEVNFRDEQGRPRSLRADGLLARCIQHEMDHLKGILFVDRVTNKAELNKVLQENEMNLSDVHSL</sequence>
<evidence type="ECO:0000256" key="2">
    <source>
        <dbReference type="ARBA" id="ARBA00012175"/>
    </source>
</evidence>
<name>A0A1L5YCI0_9EUKA</name>
<gene>
    <name evidence="8" type="primary">def</name>
    <name evidence="8" type="ORF">PCKR_639</name>
</gene>
<dbReference type="EC" id="3.5.1.88" evidence="2 7"/>
<dbReference type="AlphaFoldDB" id="A0A1L5YCI0"/>
<evidence type="ECO:0000256" key="3">
    <source>
        <dbReference type="ARBA" id="ARBA00022723"/>
    </source>
</evidence>
<keyword evidence="6" id="KW-0408">Iron</keyword>
<keyword evidence="4 7" id="KW-0378">Hydrolase</keyword>
<evidence type="ECO:0000256" key="7">
    <source>
        <dbReference type="RuleBase" id="RU362111"/>
    </source>
</evidence>
<comment type="catalytic activity">
    <reaction evidence="7">
        <text>N-terminal N-formyl-L-methionyl-[peptide] + H2O = N-terminal L-methionyl-[peptide] + formate</text>
        <dbReference type="Rhea" id="RHEA:24420"/>
        <dbReference type="Rhea" id="RHEA-COMP:10639"/>
        <dbReference type="Rhea" id="RHEA-COMP:10640"/>
        <dbReference type="ChEBI" id="CHEBI:15377"/>
        <dbReference type="ChEBI" id="CHEBI:15740"/>
        <dbReference type="ChEBI" id="CHEBI:49298"/>
        <dbReference type="ChEBI" id="CHEBI:64731"/>
        <dbReference type="EC" id="3.5.1.88"/>
    </reaction>
</comment>
<dbReference type="HAMAP" id="MF_00163">
    <property type="entry name" value="Pep_deformylase"/>
    <property type="match status" value="1"/>
</dbReference>